<evidence type="ECO:0000313" key="5">
    <source>
        <dbReference type="Proteomes" id="UP000001876"/>
    </source>
</evidence>
<dbReference type="GO" id="GO:0005509">
    <property type="term" value="F:calcium ion binding"/>
    <property type="evidence" value="ECO:0007669"/>
    <property type="project" value="InterPro"/>
</dbReference>
<dbReference type="InterPro" id="IPR018148">
    <property type="entry name" value="Methylglyoxal_synth_AS"/>
</dbReference>
<dbReference type="SUPFAM" id="SSF47473">
    <property type="entry name" value="EF-hand"/>
    <property type="match status" value="1"/>
</dbReference>
<protein>
    <submittedName>
        <fullName evidence="4">Predicted protein</fullName>
    </submittedName>
</protein>
<dbReference type="PROSITE" id="PS50222">
    <property type="entry name" value="EF_HAND_2"/>
    <property type="match status" value="1"/>
</dbReference>
<dbReference type="HAMAP" id="MF_00549">
    <property type="entry name" value="Methylglyoxal_synth"/>
    <property type="match status" value="1"/>
</dbReference>
<dbReference type="STRING" id="564608.C1MXR9"/>
<dbReference type="SUPFAM" id="SSF52335">
    <property type="entry name" value="Methylglyoxal synthase-like"/>
    <property type="match status" value="1"/>
</dbReference>
<dbReference type="InterPro" id="IPR011992">
    <property type="entry name" value="EF-hand-dom_pair"/>
</dbReference>
<dbReference type="PANTHER" id="PTHR30492:SF0">
    <property type="entry name" value="METHYLGLYOXAL SYNTHASE"/>
    <property type="match status" value="1"/>
</dbReference>
<evidence type="ECO:0000256" key="1">
    <source>
        <dbReference type="ARBA" id="ARBA00022837"/>
    </source>
</evidence>
<dbReference type="PROSITE" id="PS01335">
    <property type="entry name" value="METHYLGLYOXAL_SYNTH"/>
    <property type="match status" value="1"/>
</dbReference>
<dbReference type="GO" id="GO:0008929">
    <property type="term" value="F:methylglyoxal synthase activity"/>
    <property type="evidence" value="ECO:0007669"/>
    <property type="project" value="InterPro"/>
</dbReference>
<dbReference type="GeneID" id="9685884"/>
<evidence type="ECO:0000259" key="3">
    <source>
        <dbReference type="PROSITE" id="PS51855"/>
    </source>
</evidence>
<dbReference type="GO" id="GO:0019242">
    <property type="term" value="P:methylglyoxal biosynthetic process"/>
    <property type="evidence" value="ECO:0007669"/>
    <property type="project" value="InterPro"/>
</dbReference>
<accession>C1MXR9</accession>
<dbReference type="InterPro" id="IPR004363">
    <property type="entry name" value="Methylgl_synth"/>
</dbReference>
<feature type="domain" description="MGS-like" evidence="3">
    <location>
        <begin position="116"/>
        <end position="281"/>
    </location>
</feature>
<sequence length="281" mass="30452">MNEVLSRGLNAKQIMDAMTNRLKTTSDGLLFTGITGKGAEQPANSIKIKTFERYIIHDLKLDLRKSYGKDAMIDFFDAMDENGDGFLDMGELNRALQTGTKNTLQRLTNEASERKYAKKTTETKLVALVAHNHMKAPLLHFVASNMDFFSTVSIVTTGSTGSVLESNLGLTITHKVSSGPLGGDQEIGGMASLNQVGGAFFFIDPLSAHPHDDDIKALCRICNVHNVPVATNPATGKGLVYAFLNDEYMKSTLDLKVDDGDSEAVLAYKAEQSAVISATKL</sequence>
<dbReference type="OrthoDB" id="10251097at2759"/>
<dbReference type="AlphaFoldDB" id="C1MXR9"/>
<keyword evidence="5" id="KW-1185">Reference proteome</keyword>
<dbReference type="PROSITE" id="PS00018">
    <property type="entry name" value="EF_HAND_1"/>
    <property type="match status" value="1"/>
</dbReference>
<dbReference type="InterPro" id="IPR036914">
    <property type="entry name" value="MGS-like_dom_sf"/>
</dbReference>
<dbReference type="PROSITE" id="PS51855">
    <property type="entry name" value="MGS"/>
    <property type="match status" value="1"/>
</dbReference>
<dbReference type="KEGG" id="mpp:MICPUCDRAFT_28041"/>
<dbReference type="InterPro" id="IPR002048">
    <property type="entry name" value="EF_hand_dom"/>
</dbReference>
<dbReference type="Pfam" id="PF02142">
    <property type="entry name" value="MGS"/>
    <property type="match status" value="1"/>
</dbReference>
<evidence type="ECO:0000259" key="2">
    <source>
        <dbReference type="PROSITE" id="PS50222"/>
    </source>
</evidence>
<dbReference type="InterPro" id="IPR011607">
    <property type="entry name" value="MGS-like_dom"/>
</dbReference>
<feature type="domain" description="EF-hand" evidence="2">
    <location>
        <begin position="67"/>
        <end position="102"/>
    </location>
</feature>
<dbReference type="PANTHER" id="PTHR30492">
    <property type="entry name" value="METHYLGLYOXAL SYNTHASE"/>
    <property type="match status" value="1"/>
</dbReference>
<dbReference type="Proteomes" id="UP000001876">
    <property type="component" value="Unassembled WGS sequence"/>
</dbReference>
<evidence type="ECO:0000313" key="4">
    <source>
        <dbReference type="EMBL" id="EEH55508.1"/>
    </source>
</evidence>
<dbReference type="Gene3D" id="3.40.50.1380">
    <property type="entry name" value="Methylglyoxal synthase-like domain"/>
    <property type="match status" value="1"/>
</dbReference>
<proteinExistence type="inferred from homology"/>
<organism evidence="5">
    <name type="scientific">Micromonas pusilla (strain CCMP1545)</name>
    <name type="common">Picoplanktonic green alga</name>
    <dbReference type="NCBI Taxonomy" id="564608"/>
    <lineage>
        <taxon>Eukaryota</taxon>
        <taxon>Viridiplantae</taxon>
        <taxon>Chlorophyta</taxon>
        <taxon>Mamiellophyceae</taxon>
        <taxon>Mamiellales</taxon>
        <taxon>Mamiellaceae</taxon>
        <taxon>Micromonas</taxon>
    </lineage>
</organism>
<dbReference type="EMBL" id="GG663742">
    <property type="protein sequence ID" value="EEH55508.1"/>
    <property type="molecule type" value="Genomic_DNA"/>
</dbReference>
<name>C1MXR9_MICPC</name>
<dbReference type="SMART" id="SM00851">
    <property type="entry name" value="MGS"/>
    <property type="match status" value="1"/>
</dbReference>
<dbReference type="InterPro" id="IPR018247">
    <property type="entry name" value="EF_Hand_1_Ca_BS"/>
</dbReference>
<keyword evidence="1" id="KW-0106">Calcium</keyword>
<dbReference type="RefSeq" id="XP_003060739.1">
    <property type="nucleotide sequence ID" value="XM_003060693.1"/>
</dbReference>
<dbReference type="NCBIfam" id="NF003559">
    <property type="entry name" value="PRK05234.1"/>
    <property type="match status" value="1"/>
</dbReference>
<gene>
    <name evidence="4" type="ORF">MICPUCDRAFT_28041</name>
</gene>
<dbReference type="GO" id="GO:0005829">
    <property type="term" value="C:cytosol"/>
    <property type="evidence" value="ECO:0007669"/>
    <property type="project" value="TreeGrafter"/>
</dbReference>
<dbReference type="eggNOG" id="ENOG502S3H6">
    <property type="taxonomic scope" value="Eukaryota"/>
</dbReference>
<reference evidence="4 5" key="1">
    <citation type="journal article" date="2009" name="Science">
        <title>Green evolution and dynamic adaptations revealed by genomes of the marine picoeukaryotes Micromonas.</title>
        <authorList>
            <person name="Worden A.Z."/>
            <person name="Lee J.H."/>
            <person name="Mock T."/>
            <person name="Rouze P."/>
            <person name="Simmons M.P."/>
            <person name="Aerts A.L."/>
            <person name="Allen A.E."/>
            <person name="Cuvelier M.L."/>
            <person name="Derelle E."/>
            <person name="Everett M.V."/>
            <person name="Foulon E."/>
            <person name="Grimwood J."/>
            <person name="Gundlach H."/>
            <person name="Henrissat B."/>
            <person name="Napoli C."/>
            <person name="McDonald S.M."/>
            <person name="Parker M.S."/>
            <person name="Rombauts S."/>
            <person name="Salamov A."/>
            <person name="Von Dassow P."/>
            <person name="Badger J.H."/>
            <person name="Coutinho P.M."/>
            <person name="Demir E."/>
            <person name="Dubchak I."/>
            <person name="Gentemann C."/>
            <person name="Eikrem W."/>
            <person name="Gready J.E."/>
            <person name="John U."/>
            <person name="Lanier W."/>
            <person name="Lindquist E.A."/>
            <person name="Lucas S."/>
            <person name="Mayer K.F."/>
            <person name="Moreau H."/>
            <person name="Not F."/>
            <person name="Otillar R."/>
            <person name="Panaud O."/>
            <person name="Pangilinan J."/>
            <person name="Paulsen I."/>
            <person name="Piegu B."/>
            <person name="Poliakov A."/>
            <person name="Robbens S."/>
            <person name="Schmutz J."/>
            <person name="Toulza E."/>
            <person name="Wyss T."/>
            <person name="Zelensky A."/>
            <person name="Zhou K."/>
            <person name="Armbrust E.V."/>
            <person name="Bhattacharya D."/>
            <person name="Goodenough U.W."/>
            <person name="Van de Peer Y."/>
            <person name="Grigoriev I.V."/>
        </authorList>
    </citation>
    <scope>NUCLEOTIDE SEQUENCE [LARGE SCALE GENOMIC DNA]</scope>
    <source>
        <strain evidence="4 5">CCMP1545</strain>
    </source>
</reference>